<evidence type="ECO:0000313" key="2">
    <source>
        <dbReference type="Proteomes" id="UP001152798"/>
    </source>
</evidence>
<name>A0A9P0HHE6_NEZVI</name>
<reference evidence="1" key="1">
    <citation type="submission" date="2022-01" db="EMBL/GenBank/DDBJ databases">
        <authorList>
            <person name="King R."/>
        </authorList>
    </citation>
    <scope>NUCLEOTIDE SEQUENCE</scope>
</reference>
<dbReference type="EMBL" id="OV725081">
    <property type="protein sequence ID" value="CAH1402063.1"/>
    <property type="molecule type" value="Genomic_DNA"/>
</dbReference>
<accession>A0A9P0HHE6</accession>
<sequence length="75" mass="8130">MKVVKRYDGVIMTATKAERSLSTIQPLIIPTLLQSAFQALNSNGAIGPCMLIPEEIPTCAAAEIILLNVRASYRL</sequence>
<dbReference type="AlphaFoldDB" id="A0A9P0HHE6"/>
<protein>
    <submittedName>
        <fullName evidence="1">Uncharacterized protein</fullName>
    </submittedName>
</protein>
<proteinExistence type="predicted"/>
<dbReference type="Proteomes" id="UP001152798">
    <property type="component" value="Chromosome 5"/>
</dbReference>
<organism evidence="1 2">
    <name type="scientific">Nezara viridula</name>
    <name type="common">Southern green stink bug</name>
    <name type="synonym">Cimex viridulus</name>
    <dbReference type="NCBI Taxonomy" id="85310"/>
    <lineage>
        <taxon>Eukaryota</taxon>
        <taxon>Metazoa</taxon>
        <taxon>Ecdysozoa</taxon>
        <taxon>Arthropoda</taxon>
        <taxon>Hexapoda</taxon>
        <taxon>Insecta</taxon>
        <taxon>Pterygota</taxon>
        <taxon>Neoptera</taxon>
        <taxon>Paraneoptera</taxon>
        <taxon>Hemiptera</taxon>
        <taxon>Heteroptera</taxon>
        <taxon>Panheteroptera</taxon>
        <taxon>Pentatomomorpha</taxon>
        <taxon>Pentatomoidea</taxon>
        <taxon>Pentatomidae</taxon>
        <taxon>Pentatominae</taxon>
        <taxon>Nezara</taxon>
    </lineage>
</organism>
<keyword evidence="2" id="KW-1185">Reference proteome</keyword>
<gene>
    <name evidence="1" type="ORF">NEZAVI_LOCUS10972</name>
</gene>
<evidence type="ECO:0000313" key="1">
    <source>
        <dbReference type="EMBL" id="CAH1402063.1"/>
    </source>
</evidence>